<evidence type="ECO:0000259" key="2">
    <source>
        <dbReference type="Pfam" id="PF08486"/>
    </source>
</evidence>
<evidence type="ECO:0000313" key="3">
    <source>
        <dbReference type="EMBL" id="MBM6912274.1"/>
    </source>
</evidence>
<dbReference type="NCBIfam" id="TIGR02669">
    <property type="entry name" value="SpoIID_LytB"/>
    <property type="match status" value="1"/>
</dbReference>
<reference evidence="3 4" key="1">
    <citation type="journal article" date="2021" name="Sci. Rep.">
        <title>The distribution of antibiotic resistance genes in chicken gut microbiota commensals.</title>
        <authorList>
            <person name="Juricova H."/>
            <person name="Matiasovicova J."/>
            <person name="Kubasova T."/>
            <person name="Cejkova D."/>
            <person name="Rychlik I."/>
        </authorList>
    </citation>
    <scope>NUCLEOTIDE SEQUENCE [LARGE SCALE GENOMIC DNA]</scope>
    <source>
        <strain evidence="3 4">An537</strain>
    </source>
</reference>
<name>A0ABS2GGK4_9FIRM</name>
<sequence length="462" mass="49587">MLSAIAIGPAQAAVISVTKEGSTVSSSKENVIKSTVISSAERKTDSKTAAVTKNDTAKESRRGKEAPATVPRELGPAVRVLIGSRAGAFPLSSPAGIRVFDETHTYRKELKKPVSVTVSLSGGQVAINGKKMGHVAYIEPAVSSLDDSRAAVNVNGTWYRGRLVVSVVGSSMRLVNEVPMEHYIYGVVPKEAVPTWPAEALKAQAVAARTYAMYTMAAAKGDSYDLEPTVAHQVYGGKGAEFAATTAAVDATRGIVMTYGGAPIQALFHADGGGYTEDSVHVWGGHEPYLKGVKDYAHNSDTSAWTVRLTRAQLESKLRAAGKDVGTLKEIKLSPLRKRPMNESDRGVSGRIKSAVFVGSKRTLTISGDSLMKLLGLKSTLFDFYVNIRPPATADSFKKPKAYHRFKKANDIVFIRGYGWGHGLGMSQWGAAAMAQKAGNAKEYYKTILGHYYAGITFDKQY</sequence>
<evidence type="ECO:0000313" key="4">
    <source>
        <dbReference type="Proteomes" id="UP000707138"/>
    </source>
</evidence>
<dbReference type="InterPro" id="IPR013693">
    <property type="entry name" value="SpoIID/LytB_N"/>
</dbReference>
<keyword evidence="4" id="KW-1185">Reference proteome</keyword>
<dbReference type="Proteomes" id="UP000707138">
    <property type="component" value="Unassembled WGS sequence"/>
</dbReference>
<accession>A0ABS2GGK4</accession>
<organism evidence="3 4">
    <name type="scientific">Veillonella magna</name>
    <dbReference type="NCBI Taxonomy" id="464322"/>
    <lineage>
        <taxon>Bacteria</taxon>
        <taxon>Bacillati</taxon>
        <taxon>Bacillota</taxon>
        <taxon>Negativicutes</taxon>
        <taxon>Veillonellales</taxon>
        <taxon>Veillonellaceae</taxon>
        <taxon>Veillonella</taxon>
    </lineage>
</organism>
<proteinExistence type="predicted"/>
<comment type="caution">
    <text evidence="3">The sequence shown here is derived from an EMBL/GenBank/DDBJ whole genome shotgun (WGS) entry which is preliminary data.</text>
</comment>
<evidence type="ECO:0000256" key="1">
    <source>
        <dbReference type="SAM" id="MobiDB-lite"/>
    </source>
</evidence>
<dbReference type="PANTHER" id="PTHR30032">
    <property type="entry name" value="N-ACETYLMURAMOYL-L-ALANINE AMIDASE-RELATED"/>
    <property type="match status" value="1"/>
</dbReference>
<dbReference type="Pfam" id="PF08486">
    <property type="entry name" value="SpoIID"/>
    <property type="match status" value="1"/>
</dbReference>
<dbReference type="InterPro" id="IPR051922">
    <property type="entry name" value="Bact_Sporulation_Assoc"/>
</dbReference>
<feature type="domain" description="Sporulation stage II protein D amidase enhancer LytB N-terminal" evidence="2">
    <location>
        <begin position="170"/>
        <end position="259"/>
    </location>
</feature>
<feature type="compositionally biased region" description="Basic and acidic residues" evidence="1">
    <location>
        <begin position="55"/>
        <end position="65"/>
    </location>
</feature>
<dbReference type="EMBL" id="JACJLA010000003">
    <property type="protein sequence ID" value="MBM6912274.1"/>
    <property type="molecule type" value="Genomic_DNA"/>
</dbReference>
<gene>
    <name evidence="3" type="ORF">H6A01_02870</name>
</gene>
<dbReference type="PANTHER" id="PTHR30032:SF4">
    <property type="entry name" value="AMIDASE ENHANCER"/>
    <property type="match status" value="1"/>
</dbReference>
<feature type="region of interest" description="Disordered" evidence="1">
    <location>
        <begin position="46"/>
        <end position="70"/>
    </location>
</feature>
<protein>
    <submittedName>
        <fullName evidence="3">SpoIID/LytB domain-containing protein</fullName>
    </submittedName>
</protein>
<dbReference type="InterPro" id="IPR013486">
    <property type="entry name" value="SpoIID/LytB"/>
</dbReference>